<dbReference type="AlphaFoldDB" id="A0A4Y2K317"/>
<proteinExistence type="predicted"/>
<organism evidence="1 2">
    <name type="scientific">Araneus ventricosus</name>
    <name type="common">Orbweaver spider</name>
    <name type="synonym">Epeira ventricosa</name>
    <dbReference type="NCBI Taxonomy" id="182803"/>
    <lineage>
        <taxon>Eukaryota</taxon>
        <taxon>Metazoa</taxon>
        <taxon>Ecdysozoa</taxon>
        <taxon>Arthropoda</taxon>
        <taxon>Chelicerata</taxon>
        <taxon>Arachnida</taxon>
        <taxon>Araneae</taxon>
        <taxon>Araneomorphae</taxon>
        <taxon>Entelegynae</taxon>
        <taxon>Araneoidea</taxon>
        <taxon>Araneidae</taxon>
        <taxon>Araneus</taxon>
    </lineage>
</organism>
<keyword evidence="2" id="KW-1185">Reference proteome</keyword>
<dbReference type="PANTHER" id="PTHR47018:SF3">
    <property type="entry name" value="MYCBP-ASSOCIATED PROTEIN"/>
    <property type="match status" value="1"/>
</dbReference>
<dbReference type="PANTHER" id="PTHR47018">
    <property type="entry name" value="CXC DOMAIN-CONTAINING PROTEIN-RELATED"/>
    <property type="match status" value="1"/>
</dbReference>
<dbReference type="EMBL" id="BGPR01004202">
    <property type="protein sequence ID" value="GBM97083.1"/>
    <property type="molecule type" value="Genomic_DNA"/>
</dbReference>
<sequence>MDLLTQHEEHYKSHVMYLPFINSPANNYYTIYTTLLYVLEYSLKYGHATCIITFDQPLYIKAKEVASSAENSGISKIVVRLGGFHMCVSFLGSIGFIMAGSGLKEVLSSIYASHSVDKILTGHAYSRAVRGHTLLLIALSKIIFSEMNLTSEEQQFMDAYLNDWHEAMPSFSKVEVLRILNDVKKKYKNKCLQLKERGPTSKLWVQYLDMVLVLKDFIRAERMGDWRAYLSTIKRMIPYFHATGHFLYAKSAHLFIQDM</sequence>
<evidence type="ECO:0000313" key="2">
    <source>
        <dbReference type="Proteomes" id="UP000499080"/>
    </source>
</evidence>
<dbReference type="Proteomes" id="UP000499080">
    <property type="component" value="Unassembled WGS sequence"/>
</dbReference>
<evidence type="ECO:0000313" key="1">
    <source>
        <dbReference type="EMBL" id="GBM97083.1"/>
    </source>
</evidence>
<comment type="caution">
    <text evidence="1">The sequence shown here is derived from an EMBL/GenBank/DDBJ whole genome shotgun (WGS) entry which is preliminary data.</text>
</comment>
<protein>
    <submittedName>
        <fullName evidence="1">Uncharacterized protein</fullName>
    </submittedName>
</protein>
<reference evidence="1 2" key="1">
    <citation type="journal article" date="2019" name="Sci. Rep.">
        <title>Orb-weaving spider Araneus ventricosus genome elucidates the spidroin gene catalogue.</title>
        <authorList>
            <person name="Kono N."/>
            <person name="Nakamura H."/>
            <person name="Ohtoshi R."/>
            <person name="Moran D.A.P."/>
            <person name="Shinohara A."/>
            <person name="Yoshida Y."/>
            <person name="Fujiwara M."/>
            <person name="Mori M."/>
            <person name="Tomita M."/>
            <person name="Arakawa K."/>
        </authorList>
    </citation>
    <scope>NUCLEOTIDE SEQUENCE [LARGE SCALE GENOMIC DNA]</scope>
</reference>
<accession>A0A4Y2K317</accession>
<dbReference type="OrthoDB" id="6753017at2759"/>
<name>A0A4Y2K317_ARAVE</name>
<gene>
    <name evidence="1" type="ORF">AVEN_134370_1</name>
</gene>